<feature type="region of interest" description="Disordered" evidence="1">
    <location>
        <begin position="95"/>
        <end position="186"/>
    </location>
</feature>
<evidence type="ECO:0000313" key="2">
    <source>
        <dbReference type="EMBL" id="RAO09054.1"/>
    </source>
</evidence>
<protein>
    <submittedName>
        <fullName evidence="2">Uncharacterized protein</fullName>
    </submittedName>
</protein>
<comment type="caution">
    <text evidence="2">The sequence shown here is derived from an EMBL/GenBank/DDBJ whole genome shotgun (WGS) entry which is preliminary data.</text>
</comment>
<name>A0ABX9CU68_9ACTN</name>
<proteinExistence type="predicted"/>
<organism evidence="2 3">
    <name type="scientific">Micromonospora noduli</name>
    <dbReference type="NCBI Taxonomy" id="709876"/>
    <lineage>
        <taxon>Bacteria</taxon>
        <taxon>Bacillati</taxon>
        <taxon>Actinomycetota</taxon>
        <taxon>Actinomycetes</taxon>
        <taxon>Micromonosporales</taxon>
        <taxon>Micromonosporaceae</taxon>
        <taxon>Micromonospora</taxon>
    </lineage>
</organism>
<reference evidence="2 3" key="1">
    <citation type="submission" date="2018-03" db="EMBL/GenBank/DDBJ databases">
        <title>Defining the species Micromonospora saelicesensis and Micromonospora noduli under the framework of genomics.</title>
        <authorList>
            <person name="Riesco R."/>
            <person name="Trujillo M.E."/>
        </authorList>
    </citation>
    <scope>NUCLEOTIDE SEQUENCE [LARGE SCALE GENOMIC DNA]</scope>
    <source>
        <strain evidence="2 3">MED15</strain>
    </source>
</reference>
<dbReference type="Proteomes" id="UP000249045">
    <property type="component" value="Unassembled WGS sequence"/>
</dbReference>
<evidence type="ECO:0000313" key="3">
    <source>
        <dbReference type="Proteomes" id="UP000249045"/>
    </source>
</evidence>
<feature type="compositionally biased region" description="Low complexity" evidence="1">
    <location>
        <begin position="221"/>
        <end position="233"/>
    </location>
</feature>
<dbReference type="EMBL" id="PYAC01000043">
    <property type="protein sequence ID" value="RAO09054.1"/>
    <property type="molecule type" value="Genomic_DNA"/>
</dbReference>
<feature type="compositionally biased region" description="Basic residues" evidence="1">
    <location>
        <begin position="116"/>
        <end position="130"/>
    </location>
</feature>
<keyword evidence="3" id="KW-1185">Reference proteome</keyword>
<gene>
    <name evidence="2" type="ORF">MED15_06518</name>
</gene>
<feature type="region of interest" description="Disordered" evidence="1">
    <location>
        <begin position="218"/>
        <end position="264"/>
    </location>
</feature>
<sequence length="264" mass="29021">MRPGDTESHRHCPQPARTRRCSRTRLGRPAAGFPRWLHAGRLATTTPTIAARFGRNPRDLGQFPFTRNGNCPRSAGSHQPDRAIRFRRPAIRFRRPANYLRRAPAGIAASTPGRHPAPRHPPRPASRRPRPTTNDQRPATGDRRPATSDQRPGAYRTETAPGAAASAPGRRRDVRDQRPCPTETEVPLAGTPGWGCRPAVGVVRWCLVRWFCDVSRVSCSSAGRPGRWPAAPTGRRRPGRPTPARSARRRSAACPATRQPASGP</sequence>
<feature type="region of interest" description="Disordered" evidence="1">
    <location>
        <begin position="1"/>
        <end position="27"/>
    </location>
</feature>
<feature type="compositionally biased region" description="Basic and acidic residues" evidence="1">
    <location>
        <begin position="1"/>
        <end position="10"/>
    </location>
</feature>
<evidence type="ECO:0000256" key="1">
    <source>
        <dbReference type="SAM" id="MobiDB-lite"/>
    </source>
</evidence>
<accession>A0ABX9CU68</accession>
<feature type="compositionally biased region" description="Basic residues" evidence="1">
    <location>
        <begin position="17"/>
        <end position="26"/>
    </location>
</feature>